<dbReference type="Gene3D" id="3.40.50.150">
    <property type="entry name" value="Vaccinia Virus protein VP39"/>
    <property type="match status" value="1"/>
</dbReference>
<dbReference type="AlphaFoldDB" id="A0A0D2NSF7"/>
<keyword evidence="4" id="KW-1185">Reference proteome</keyword>
<dbReference type="Proteomes" id="UP000054498">
    <property type="component" value="Unassembled WGS sequence"/>
</dbReference>
<evidence type="ECO:0000313" key="4">
    <source>
        <dbReference type="Proteomes" id="UP000054498"/>
    </source>
</evidence>
<proteinExistence type="predicted"/>
<gene>
    <name evidence="3" type="ORF">MNEG_0776</name>
</gene>
<feature type="region of interest" description="Disordered" evidence="1">
    <location>
        <begin position="28"/>
        <end position="74"/>
    </location>
</feature>
<sequence>MIARGVACGFPARCLRRAAPTAARVAGTRRVHVQPRPAAEVQVATTEASEGSPAGSKFTLGEDSTSTTAAAAPSSYAELRRRPINFSPETRYTVDNVAEADAERFQLHSSVPFWRTYGTNMDVRSMGTGAEDSRRAPASTGETALNLLTSSALADAESAAYWAYHVGRTGFFLTTSAAGALAHHLSEQLSGGGRRTPFQNLSANAQAELTNRLYEGVAMFQQDLAAIKAGAYKLPWDMTTPTHRQFNPLYVASKATSFVGEAIGTLNRRIAQADASNWFSSSMYPKYYMDNTYHYQTDGWLSSRSANVYEFSTESLFFGRQDAMQRTVLLAMHEWLAETGRDPSSMRLLEVACGTGRFHTFIKDNYPEMQTVASDLSPFYLDAARKNVAYWKRQRQSGDLLGTDLAGAGTTFMQCAAESVPAPDESFDVVVCVYLFHELPEEARIACAKEWARVLRPGGLVVLADSCQLGDRPAWDPTLGSFGNFNEPHYRNYIACDIGGLMDSVGLQPRTKYLASATKALSFVKRGGAPAPADETAAADAYLAGEGRAEEAAEGAGDPRLN</sequence>
<dbReference type="Pfam" id="PF08241">
    <property type="entry name" value="Methyltransf_11"/>
    <property type="match status" value="1"/>
</dbReference>
<feature type="compositionally biased region" description="Low complexity" evidence="1">
    <location>
        <begin position="64"/>
        <end position="74"/>
    </location>
</feature>
<protein>
    <recommendedName>
        <fullName evidence="2">Methyltransferase type 11 domain-containing protein</fullName>
    </recommendedName>
</protein>
<dbReference type="OrthoDB" id="3647at2759"/>
<dbReference type="EMBL" id="KK100286">
    <property type="protein sequence ID" value="KIZ07181.1"/>
    <property type="molecule type" value="Genomic_DNA"/>
</dbReference>
<dbReference type="RefSeq" id="XP_013906200.1">
    <property type="nucleotide sequence ID" value="XM_014050746.1"/>
</dbReference>
<dbReference type="KEGG" id="mng:MNEG_0776"/>
<dbReference type="PANTHER" id="PTHR42912">
    <property type="entry name" value="METHYLTRANSFERASE"/>
    <property type="match status" value="1"/>
</dbReference>
<dbReference type="GeneID" id="25726894"/>
<evidence type="ECO:0000313" key="3">
    <source>
        <dbReference type="EMBL" id="KIZ07181.1"/>
    </source>
</evidence>
<feature type="domain" description="Methyltransferase type 11" evidence="2">
    <location>
        <begin position="349"/>
        <end position="462"/>
    </location>
</feature>
<feature type="region of interest" description="Disordered" evidence="1">
    <location>
        <begin position="542"/>
        <end position="562"/>
    </location>
</feature>
<name>A0A0D2NSF7_9CHLO</name>
<dbReference type="PANTHER" id="PTHR42912:SF81">
    <property type="entry name" value="METHYLTRANSFERASE DOMAIN-CONTAINING PROTEIN"/>
    <property type="match status" value="1"/>
</dbReference>
<reference evidence="3 4" key="1">
    <citation type="journal article" date="2013" name="BMC Genomics">
        <title>Reconstruction of the lipid metabolism for the microalga Monoraphidium neglectum from its genome sequence reveals characteristics suitable for biofuel production.</title>
        <authorList>
            <person name="Bogen C."/>
            <person name="Al-Dilaimi A."/>
            <person name="Albersmeier A."/>
            <person name="Wichmann J."/>
            <person name="Grundmann M."/>
            <person name="Rupp O."/>
            <person name="Lauersen K.J."/>
            <person name="Blifernez-Klassen O."/>
            <person name="Kalinowski J."/>
            <person name="Goesmann A."/>
            <person name="Mussgnug J.H."/>
            <person name="Kruse O."/>
        </authorList>
    </citation>
    <scope>NUCLEOTIDE SEQUENCE [LARGE SCALE GENOMIC DNA]</scope>
    <source>
        <strain evidence="3 4">SAG 48.87</strain>
    </source>
</reference>
<dbReference type="GO" id="GO:0008757">
    <property type="term" value="F:S-adenosylmethionine-dependent methyltransferase activity"/>
    <property type="evidence" value="ECO:0007669"/>
    <property type="project" value="InterPro"/>
</dbReference>
<dbReference type="InterPro" id="IPR013216">
    <property type="entry name" value="Methyltransf_11"/>
</dbReference>
<evidence type="ECO:0000259" key="2">
    <source>
        <dbReference type="Pfam" id="PF08241"/>
    </source>
</evidence>
<dbReference type="InterPro" id="IPR050508">
    <property type="entry name" value="Methyltransf_Superfamily"/>
</dbReference>
<organism evidence="3 4">
    <name type="scientific">Monoraphidium neglectum</name>
    <dbReference type="NCBI Taxonomy" id="145388"/>
    <lineage>
        <taxon>Eukaryota</taxon>
        <taxon>Viridiplantae</taxon>
        <taxon>Chlorophyta</taxon>
        <taxon>core chlorophytes</taxon>
        <taxon>Chlorophyceae</taxon>
        <taxon>CS clade</taxon>
        <taxon>Sphaeropleales</taxon>
        <taxon>Selenastraceae</taxon>
        <taxon>Monoraphidium</taxon>
    </lineage>
</organism>
<accession>A0A0D2NSF7</accession>
<evidence type="ECO:0000256" key="1">
    <source>
        <dbReference type="SAM" id="MobiDB-lite"/>
    </source>
</evidence>
<dbReference type="CDD" id="cd02440">
    <property type="entry name" value="AdoMet_MTases"/>
    <property type="match status" value="1"/>
</dbReference>
<dbReference type="SUPFAM" id="SSF53335">
    <property type="entry name" value="S-adenosyl-L-methionine-dependent methyltransferases"/>
    <property type="match status" value="1"/>
</dbReference>
<dbReference type="STRING" id="145388.A0A0D2NSF7"/>
<dbReference type="InterPro" id="IPR029063">
    <property type="entry name" value="SAM-dependent_MTases_sf"/>
</dbReference>